<organism evidence="2 3">
    <name type="scientific">Streptococcus pseudoporcinus</name>
    <dbReference type="NCBI Taxonomy" id="361101"/>
    <lineage>
        <taxon>Bacteria</taxon>
        <taxon>Bacillati</taxon>
        <taxon>Bacillota</taxon>
        <taxon>Bacilli</taxon>
        <taxon>Lactobacillales</taxon>
        <taxon>Streptococcaceae</taxon>
        <taxon>Streptococcus</taxon>
    </lineage>
</organism>
<dbReference type="EMBL" id="CABEHT010000003">
    <property type="protein sequence ID" value="VTS31859.1"/>
    <property type="molecule type" value="Genomic_DNA"/>
</dbReference>
<dbReference type="Proteomes" id="UP000394068">
    <property type="component" value="Unassembled WGS sequence"/>
</dbReference>
<dbReference type="NCBIfam" id="TIGR01760">
    <property type="entry name" value="tape_meas_TP901"/>
    <property type="match status" value="1"/>
</dbReference>
<accession>A0A4U9YY47</accession>
<dbReference type="AlphaFoldDB" id="A0A4U9YY47"/>
<protein>
    <submittedName>
        <fullName evidence="2">Phage protein</fullName>
    </submittedName>
</protein>
<evidence type="ECO:0000313" key="3">
    <source>
        <dbReference type="Proteomes" id="UP000394068"/>
    </source>
</evidence>
<name>A0A4U9YY47_9STRE</name>
<gene>
    <name evidence="2" type="ORF">NCTC5386_02195</name>
</gene>
<reference evidence="2 3" key="1">
    <citation type="submission" date="2019-05" db="EMBL/GenBank/DDBJ databases">
        <authorList>
            <consortium name="Pathogen Informatics"/>
        </authorList>
    </citation>
    <scope>NUCLEOTIDE SEQUENCE [LARGE SCALE GENOMIC DNA]</scope>
    <source>
        <strain evidence="2 3">NCTC5386</strain>
    </source>
</reference>
<sequence>MAKQLPASASEIAHVAEVAGQLGIRTEDVLGFTRTMIDMGESTNLSASDAAAAIAKIANITGMTSSEYQRFGSAVVALVITLQQQNQILWK</sequence>
<dbReference type="Pfam" id="PF10145">
    <property type="entry name" value="PhageMin_Tail"/>
    <property type="match status" value="1"/>
</dbReference>
<feature type="domain" description="Phage tail tape measure protein" evidence="1">
    <location>
        <begin position="2"/>
        <end position="78"/>
    </location>
</feature>
<dbReference type="InterPro" id="IPR010090">
    <property type="entry name" value="Phage_tape_meas"/>
</dbReference>
<proteinExistence type="predicted"/>
<evidence type="ECO:0000313" key="2">
    <source>
        <dbReference type="EMBL" id="VTS31859.1"/>
    </source>
</evidence>
<evidence type="ECO:0000259" key="1">
    <source>
        <dbReference type="Pfam" id="PF10145"/>
    </source>
</evidence>